<feature type="compositionally biased region" description="Polar residues" evidence="9">
    <location>
        <begin position="100"/>
        <end position="109"/>
    </location>
</feature>
<keyword evidence="3 8" id="KW-0863">Zinc-finger</keyword>
<feature type="region of interest" description="Disordered" evidence="9">
    <location>
        <begin position="1"/>
        <end position="32"/>
    </location>
</feature>
<accession>A0A199VSN0</accession>
<dbReference type="InterPro" id="IPR052426">
    <property type="entry name" value="Plant_dev_regulator"/>
</dbReference>
<keyword evidence="7" id="KW-0539">Nucleus</keyword>
<evidence type="ECO:0000256" key="3">
    <source>
        <dbReference type="ARBA" id="ARBA00022771"/>
    </source>
</evidence>
<sequence length="290" mass="32962">MHSEKEGQEEGYRMRRRKKPSDEGPDLFHPPMRAITLNSSSYKASWEEKAFTEDSEGLLGVYTWPPRSYACSFCRREFRSAQALGGHMNVHRRDRARLKLSSSSIGDNQDSPDDHGRDLYPNAPQATLECSSKPNPNSLCGDIASPLSSHNRDLVVSAATEIWSEHIFIYPPYSLPNVRHNKKDTTLSFTVQCSDEDPKTIEPPRSIQELAHGRDNLGCRPRRYRDEDSEETINSKRSKTNHTISPLFARSFAGKGQQLQPESRESEDEIETSLFQTNLHISLAVKCQKR</sequence>
<evidence type="ECO:0000313" key="12">
    <source>
        <dbReference type="Proteomes" id="UP000092600"/>
    </source>
</evidence>
<dbReference type="InterPro" id="IPR036236">
    <property type="entry name" value="Znf_C2H2_sf"/>
</dbReference>
<dbReference type="EMBL" id="LSRQ01000954">
    <property type="protein sequence ID" value="OAY80064.1"/>
    <property type="molecule type" value="Genomic_DNA"/>
</dbReference>
<organism evidence="11 12">
    <name type="scientific">Ananas comosus</name>
    <name type="common">Pineapple</name>
    <name type="synonym">Ananas ananas</name>
    <dbReference type="NCBI Taxonomy" id="4615"/>
    <lineage>
        <taxon>Eukaryota</taxon>
        <taxon>Viridiplantae</taxon>
        <taxon>Streptophyta</taxon>
        <taxon>Embryophyta</taxon>
        <taxon>Tracheophyta</taxon>
        <taxon>Spermatophyta</taxon>
        <taxon>Magnoliopsida</taxon>
        <taxon>Liliopsida</taxon>
        <taxon>Poales</taxon>
        <taxon>Bromeliaceae</taxon>
        <taxon>Bromelioideae</taxon>
        <taxon>Ananas</taxon>
    </lineage>
</organism>
<evidence type="ECO:0000259" key="10">
    <source>
        <dbReference type="PROSITE" id="PS50157"/>
    </source>
</evidence>
<evidence type="ECO:0000313" key="11">
    <source>
        <dbReference type="EMBL" id="OAY80064.1"/>
    </source>
</evidence>
<keyword evidence="6" id="KW-0804">Transcription</keyword>
<dbReference type="Gene3D" id="3.30.160.60">
    <property type="entry name" value="Classic Zinc Finger"/>
    <property type="match status" value="1"/>
</dbReference>
<evidence type="ECO:0000256" key="8">
    <source>
        <dbReference type="PROSITE-ProRule" id="PRU00042"/>
    </source>
</evidence>
<evidence type="ECO:0000256" key="2">
    <source>
        <dbReference type="ARBA" id="ARBA00022723"/>
    </source>
</evidence>
<gene>
    <name evidence="11" type="ORF">ACMD2_05998</name>
</gene>
<evidence type="ECO:0000256" key="5">
    <source>
        <dbReference type="ARBA" id="ARBA00023015"/>
    </source>
</evidence>
<dbReference type="GO" id="GO:0008270">
    <property type="term" value="F:zinc ion binding"/>
    <property type="evidence" value="ECO:0007669"/>
    <property type="project" value="UniProtKB-KW"/>
</dbReference>
<comment type="caution">
    <text evidence="11">The sequence shown here is derived from an EMBL/GenBank/DDBJ whole genome shotgun (WGS) entry which is preliminary data.</text>
</comment>
<dbReference type="Pfam" id="PF13912">
    <property type="entry name" value="zf-C2H2_6"/>
    <property type="match status" value="1"/>
</dbReference>
<dbReference type="SUPFAM" id="SSF57667">
    <property type="entry name" value="beta-beta-alpha zinc fingers"/>
    <property type="match status" value="1"/>
</dbReference>
<feature type="region of interest" description="Disordered" evidence="9">
    <location>
        <begin position="100"/>
        <end position="127"/>
    </location>
</feature>
<dbReference type="InterPro" id="IPR013087">
    <property type="entry name" value="Znf_C2H2_type"/>
</dbReference>
<evidence type="ECO:0000256" key="7">
    <source>
        <dbReference type="ARBA" id="ARBA00023242"/>
    </source>
</evidence>
<dbReference type="PANTHER" id="PTHR45801">
    <property type="entry name" value="OS07G0101800 PROTEIN"/>
    <property type="match status" value="1"/>
</dbReference>
<feature type="compositionally biased region" description="Basic and acidic residues" evidence="9">
    <location>
        <begin position="1"/>
        <end position="13"/>
    </location>
</feature>
<keyword evidence="2" id="KW-0479">Metal-binding</keyword>
<dbReference type="GO" id="GO:0005634">
    <property type="term" value="C:nucleus"/>
    <property type="evidence" value="ECO:0007669"/>
    <property type="project" value="UniProtKB-SubCell"/>
</dbReference>
<evidence type="ECO:0000256" key="1">
    <source>
        <dbReference type="ARBA" id="ARBA00004123"/>
    </source>
</evidence>
<name>A0A199VSN0_ANACO</name>
<feature type="domain" description="C2H2-type" evidence="10">
    <location>
        <begin position="69"/>
        <end position="96"/>
    </location>
</feature>
<keyword evidence="5" id="KW-0805">Transcription regulation</keyword>
<comment type="subcellular location">
    <subcellularLocation>
        <location evidence="1">Nucleus</location>
    </subcellularLocation>
</comment>
<evidence type="ECO:0000256" key="9">
    <source>
        <dbReference type="SAM" id="MobiDB-lite"/>
    </source>
</evidence>
<evidence type="ECO:0000256" key="6">
    <source>
        <dbReference type="ARBA" id="ARBA00023163"/>
    </source>
</evidence>
<dbReference type="STRING" id="4615.A0A199VSN0"/>
<keyword evidence="4" id="KW-0862">Zinc</keyword>
<dbReference type="PROSITE" id="PS50157">
    <property type="entry name" value="ZINC_FINGER_C2H2_2"/>
    <property type="match status" value="1"/>
</dbReference>
<dbReference type="Proteomes" id="UP000092600">
    <property type="component" value="Unassembled WGS sequence"/>
</dbReference>
<protein>
    <submittedName>
        <fullName evidence="11">Transcriptional regulator SUPERMAN</fullName>
    </submittedName>
</protein>
<feature type="region of interest" description="Disordered" evidence="9">
    <location>
        <begin position="216"/>
        <end position="239"/>
    </location>
</feature>
<proteinExistence type="predicted"/>
<dbReference type="PANTHER" id="PTHR45801:SF107">
    <property type="entry name" value="TRANSCRIPTIONAL REGULATOR SUPERMAN-LIKE"/>
    <property type="match status" value="1"/>
</dbReference>
<dbReference type="PROSITE" id="PS00028">
    <property type="entry name" value="ZINC_FINGER_C2H2_1"/>
    <property type="match status" value="1"/>
</dbReference>
<reference evidence="11 12" key="1">
    <citation type="journal article" date="2016" name="DNA Res.">
        <title>The draft genome of MD-2 pineapple using hybrid error correction of long reads.</title>
        <authorList>
            <person name="Redwan R.M."/>
            <person name="Saidin A."/>
            <person name="Kumar S.V."/>
        </authorList>
    </citation>
    <scope>NUCLEOTIDE SEQUENCE [LARGE SCALE GENOMIC DNA]</scope>
    <source>
        <strain evidence="12">cv. MD2</strain>
        <tissue evidence="11">Leaf</tissue>
    </source>
</reference>
<dbReference type="AlphaFoldDB" id="A0A199VSN0"/>
<evidence type="ECO:0000256" key="4">
    <source>
        <dbReference type="ARBA" id="ARBA00022833"/>
    </source>
</evidence>